<dbReference type="EMBL" id="MK500369">
    <property type="protein sequence ID" value="QBK87788.1"/>
    <property type="molecule type" value="Genomic_DNA"/>
</dbReference>
<sequence length="126" mass="14127">MFVQILSFIGSGIYQTTKLAILAIGTTAIVAGITKPDKSSFDLYFQNYYKTTISTTTPTTTLAYLQAIPKNSNNFMNVLCNKVAPYIVSKQIDDYVVCKIAIVNIPDNLKPLYFIGIFGNWYSFKR</sequence>
<name>A0A481YX98_9VIRU</name>
<protein>
    <submittedName>
        <fullName evidence="1">Uncharacterized protein</fullName>
    </submittedName>
</protein>
<gene>
    <name evidence="1" type="ORF">LCMAC202_01240</name>
</gene>
<proteinExistence type="predicted"/>
<evidence type="ECO:0000313" key="1">
    <source>
        <dbReference type="EMBL" id="QBK87788.1"/>
    </source>
</evidence>
<accession>A0A481YX98</accession>
<organism evidence="1">
    <name type="scientific">Marseillevirus LCMAC202</name>
    <dbReference type="NCBI Taxonomy" id="2506606"/>
    <lineage>
        <taxon>Viruses</taxon>
        <taxon>Varidnaviria</taxon>
        <taxon>Bamfordvirae</taxon>
        <taxon>Nucleocytoviricota</taxon>
        <taxon>Megaviricetes</taxon>
        <taxon>Pimascovirales</taxon>
        <taxon>Pimascovirales incertae sedis</taxon>
        <taxon>Marseilleviridae</taxon>
    </lineage>
</organism>
<reference evidence="1" key="1">
    <citation type="journal article" date="2019" name="MBio">
        <title>Virus Genomes from Deep Sea Sediments Expand the Ocean Megavirome and Support Independent Origins of Viral Gigantism.</title>
        <authorList>
            <person name="Backstrom D."/>
            <person name="Yutin N."/>
            <person name="Jorgensen S.L."/>
            <person name="Dharamshi J."/>
            <person name="Homa F."/>
            <person name="Zaremba-Niedwiedzka K."/>
            <person name="Spang A."/>
            <person name="Wolf Y.I."/>
            <person name="Koonin E.V."/>
            <person name="Ettema T.J."/>
        </authorList>
    </citation>
    <scope>NUCLEOTIDE SEQUENCE</scope>
</reference>